<protein>
    <submittedName>
        <fullName evidence="1">Uncharacterized protein</fullName>
    </submittedName>
</protein>
<proteinExistence type="predicted"/>
<organism evidence="1 2">
    <name type="scientific">Stegodyphus mimosarum</name>
    <name type="common">African social velvet spider</name>
    <dbReference type="NCBI Taxonomy" id="407821"/>
    <lineage>
        <taxon>Eukaryota</taxon>
        <taxon>Metazoa</taxon>
        <taxon>Ecdysozoa</taxon>
        <taxon>Arthropoda</taxon>
        <taxon>Chelicerata</taxon>
        <taxon>Arachnida</taxon>
        <taxon>Araneae</taxon>
        <taxon>Araneomorphae</taxon>
        <taxon>Entelegynae</taxon>
        <taxon>Eresoidea</taxon>
        <taxon>Eresidae</taxon>
        <taxon>Stegodyphus</taxon>
    </lineage>
</organism>
<evidence type="ECO:0000313" key="1">
    <source>
        <dbReference type="EMBL" id="KFM76950.1"/>
    </source>
</evidence>
<name>A0A087UHW1_STEMI</name>
<reference evidence="1 2" key="1">
    <citation type="submission" date="2013-11" db="EMBL/GenBank/DDBJ databases">
        <title>Genome sequencing of Stegodyphus mimosarum.</title>
        <authorList>
            <person name="Bechsgaard J."/>
        </authorList>
    </citation>
    <scope>NUCLEOTIDE SEQUENCE [LARGE SCALE GENOMIC DNA]</scope>
</reference>
<sequence>MSYYWRQSQKEPVDIYGFSSVGLESISEFFHFHLNNISIFFTQFLKTKKRFSLEER</sequence>
<evidence type="ECO:0000313" key="2">
    <source>
        <dbReference type="Proteomes" id="UP000054359"/>
    </source>
</evidence>
<feature type="non-terminal residue" evidence="1">
    <location>
        <position position="56"/>
    </location>
</feature>
<dbReference type="AlphaFoldDB" id="A0A087UHW1"/>
<dbReference type="Proteomes" id="UP000054359">
    <property type="component" value="Unassembled WGS sequence"/>
</dbReference>
<gene>
    <name evidence="1" type="ORF">X975_24897</name>
</gene>
<accession>A0A087UHW1</accession>
<dbReference type="EMBL" id="KK119878">
    <property type="protein sequence ID" value="KFM76950.1"/>
    <property type="molecule type" value="Genomic_DNA"/>
</dbReference>
<keyword evidence="2" id="KW-1185">Reference proteome</keyword>